<feature type="transmembrane region" description="Helical" evidence="1">
    <location>
        <begin position="12"/>
        <end position="32"/>
    </location>
</feature>
<dbReference type="Ensembl" id="ENSMGAT00000024914.1">
    <property type="protein sequence ID" value="ENSMGAP00000029632.1"/>
    <property type="gene ID" value="ENSMGAG00000021387.1"/>
</dbReference>
<proteinExistence type="predicted"/>
<accession>A0A803YCY5</accession>
<reference evidence="2 3" key="1">
    <citation type="journal article" date="2010" name="PLoS Biol.">
        <title>Multi-platform next-generation sequencing of the domestic turkey (Meleagris gallopavo): genome assembly and analysis.</title>
        <authorList>
            <person name="Dalloul R.A."/>
            <person name="Long J.A."/>
            <person name="Zimin A.V."/>
            <person name="Aslam L."/>
            <person name="Beal K."/>
            <person name="Blomberg L.A."/>
            <person name="Bouffard P."/>
            <person name="Burt D.W."/>
            <person name="Crasta O."/>
            <person name="Crooijmans R.P."/>
            <person name="Cooper K."/>
            <person name="Coulombe R.A."/>
            <person name="De S."/>
            <person name="Delany M.E."/>
            <person name="Dodgson J.B."/>
            <person name="Dong J.J."/>
            <person name="Evans C."/>
            <person name="Frederickson K.M."/>
            <person name="Flicek P."/>
            <person name="Florea L."/>
            <person name="Folkerts O."/>
            <person name="Groenen M.A."/>
            <person name="Harkins T.T."/>
            <person name="Herrero J."/>
            <person name="Hoffmann S."/>
            <person name="Megens H.J."/>
            <person name="Jiang A."/>
            <person name="de Jong P."/>
            <person name="Kaiser P."/>
            <person name="Kim H."/>
            <person name="Kim K.W."/>
            <person name="Kim S."/>
            <person name="Langenberger D."/>
            <person name="Lee M.K."/>
            <person name="Lee T."/>
            <person name="Mane S."/>
            <person name="Marcais G."/>
            <person name="Marz M."/>
            <person name="McElroy A.P."/>
            <person name="Modise T."/>
            <person name="Nefedov M."/>
            <person name="Notredame C."/>
            <person name="Paton I.R."/>
            <person name="Payne W.S."/>
            <person name="Pertea G."/>
            <person name="Prickett D."/>
            <person name="Puiu D."/>
            <person name="Qioa D."/>
            <person name="Raineri E."/>
            <person name="Ruffier M."/>
            <person name="Salzberg S.L."/>
            <person name="Schatz M.C."/>
            <person name="Scheuring C."/>
            <person name="Schmidt C.J."/>
            <person name="Schroeder S."/>
            <person name="Searle S.M."/>
            <person name="Smith E.J."/>
            <person name="Smith J."/>
            <person name="Sonstegard T.S."/>
            <person name="Stadler P.F."/>
            <person name="Tafer H."/>
            <person name="Tu Z.J."/>
            <person name="Van Tassell C.P."/>
            <person name="Vilella A.J."/>
            <person name="Williams K.P."/>
            <person name="Yorke J.A."/>
            <person name="Zhang L."/>
            <person name="Zhang H.B."/>
            <person name="Zhang X."/>
            <person name="Zhang Y."/>
            <person name="Reed K.M."/>
        </authorList>
    </citation>
    <scope>NUCLEOTIDE SEQUENCE [LARGE SCALE GENOMIC DNA]</scope>
</reference>
<reference evidence="2" key="3">
    <citation type="submission" date="2025-09" db="UniProtKB">
        <authorList>
            <consortium name="Ensembl"/>
        </authorList>
    </citation>
    <scope>IDENTIFICATION</scope>
</reference>
<keyword evidence="1" id="KW-1133">Transmembrane helix</keyword>
<feature type="transmembrane region" description="Helical" evidence="1">
    <location>
        <begin position="52"/>
        <end position="72"/>
    </location>
</feature>
<keyword evidence="1" id="KW-0472">Membrane</keyword>
<reference evidence="2" key="2">
    <citation type="submission" date="2025-08" db="UniProtKB">
        <authorList>
            <consortium name="Ensembl"/>
        </authorList>
    </citation>
    <scope>IDENTIFICATION</scope>
</reference>
<keyword evidence="3" id="KW-1185">Reference proteome</keyword>
<organism evidence="2 3">
    <name type="scientific">Meleagris gallopavo</name>
    <name type="common">Wild turkey</name>
    <dbReference type="NCBI Taxonomy" id="9103"/>
    <lineage>
        <taxon>Eukaryota</taxon>
        <taxon>Metazoa</taxon>
        <taxon>Chordata</taxon>
        <taxon>Craniata</taxon>
        <taxon>Vertebrata</taxon>
        <taxon>Euteleostomi</taxon>
        <taxon>Archelosauria</taxon>
        <taxon>Archosauria</taxon>
        <taxon>Dinosauria</taxon>
        <taxon>Saurischia</taxon>
        <taxon>Theropoda</taxon>
        <taxon>Coelurosauria</taxon>
        <taxon>Aves</taxon>
        <taxon>Neognathae</taxon>
        <taxon>Galloanserae</taxon>
        <taxon>Galliformes</taxon>
        <taxon>Phasianidae</taxon>
        <taxon>Meleagridinae</taxon>
        <taxon>Meleagris</taxon>
    </lineage>
</organism>
<name>A0A803YCY5_MELGA</name>
<sequence>MVDLQHQLLIRTGGLICFSALLRCIRFMRYIFPHVCSALPQAFSRSLGEWAGNGNFLTFFFFNLSLFLMTLLQPLSFRIDDRSLMVSLTSRIYSCLKTSKATTHQCFFKDITYSHRNNGND</sequence>
<dbReference type="InParanoid" id="A0A803YCY5"/>
<evidence type="ECO:0000313" key="3">
    <source>
        <dbReference type="Proteomes" id="UP000001645"/>
    </source>
</evidence>
<evidence type="ECO:0000256" key="1">
    <source>
        <dbReference type="SAM" id="Phobius"/>
    </source>
</evidence>
<dbReference type="Proteomes" id="UP000001645">
    <property type="component" value="Chromosome Z"/>
</dbReference>
<protein>
    <submittedName>
        <fullName evidence="2">Uncharacterized protein</fullName>
    </submittedName>
</protein>
<keyword evidence="1" id="KW-0812">Transmembrane</keyword>
<evidence type="ECO:0000313" key="2">
    <source>
        <dbReference type="Ensembl" id="ENSMGAP00000029632.1"/>
    </source>
</evidence>
<dbReference type="AlphaFoldDB" id="A0A803YCY5"/>